<dbReference type="InterPro" id="IPR007627">
    <property type="entry name" value="RNA_pol_sigma70_r2"/>
</dbReference>
<protein>
    <submittedName>
        <fullName evidence="2">RNA polymerase, sigma subunit, SigZ</fullName>
    </submittedName>
</protein>
<name>A0A1H3TIK1_9BACT</name>
<dbReference type="SUPFAM" id="SSF88659">
    <property type="entry name" value="Sigma3 and sigma4 domains of RNA polymerase sigma factors"/>
    <property type="match status" value="1"/>
</dbReference>
<comment type="caution">
    <text evidence="2">The sequence shown here is derived from an EMBL/GenBank/DDBJ whole genome shotgun (WGS) entry which is preliminary data.</text>
</comment>
<dbReference type="InterPro" id="IPR013325">
    <property type="entry name" value="RNA_pol_sigma_r2"/>
</dbReference>
<dbReference type="Proteomes" id="UP000199663">
    <property type="component" value="Unassembled WGS sequence"/>
</dbReference>
<accession>A0A1H3TIK1</accession>
<dbReference type="Gene3D" id="1.10.1740.10">
    <property type="match status" value="1"/>
</dbReference>
<sequence length="170" mass="19470">MEGIPSILVFFGLKRVGDLEATSDILQNSFLKVHLHRHSLKNTKHAKAWVYQIVRNEISDYYNNIQQQKQISGLEFHPANQNLFQDYCCFDRFMNDLPLIYKSPIEIVYLIGKKKKEAADILGIGLSNLKARIRRGKALLKMNFLNCCKFKIDKNGYLTGEANCGVCGKL</sequence>
<dbReference type="InterPro" id="IPR013324">
    <property type="entry name" value="RNA_pol_sigma_r3/r4-like"/>
</dbReference>
<gene>
    <name evidence="2" type="ORF">SAMN05444412_1182</name>
</gene>
<dbReference type="RefSeq" id="WP_019600008.1">
    <property type="nucleotide sequence ID" value="NZ_FNQC01000018.1"/>
</dbReference>
<dbReference type="Pfam" id="PF04542">
    <property type="entry name" value="Sigma70_r2"/>
    <property type="match status" value="1"/>
</dbReference>
<proteinExistence type="predicted"/>
<dbReference type="EMBL" id="FNQC01000018">
    <property type="protein sequence ID" value="SDZ49950.1"/>
    <property type="molecule type" value="Genomic_DNA"/>
</dbReference>
<evidence type="ECO:0000313" key="2">
    <source>
        <dbReference type="EMBL" id="SDZ49950.1"/>
    </source>
</evidence>
<reference evidence="2 3" key="1">
    <citation type="submission" date="2016-10" db="EMBL/GenBank/DDBJ databases">
        <authorList>
            <person name="Varghese N."/>
            <person name="Submissions S."/>
        </authorList>
    </citation>
    <scope>NUCLEOTIDE SEQUENCE [LARGE SCALE GENOMIC DNA]</scope>
    <source>
        <strain evidence="2 3">DSM 17997</strain>
    </source>
</reference>
<dbReference type="Gene3D" id="1.10.10.10">
    <property type="entry name" value="Winged helix-like DNA-binding domain superfamily/Winged helix DNA-binding domain"/>
    <property type="match status" value="1"/>
</dbReference>
<dbReference type="InterPro" id="IPR036388">
    <property type="entry name" value="WH-like_DNA-bd_sf"/>
</dbReference>
<evidence type="ECO:0000313" key="3">
    <source>
        <dbReference type="Proteomes" id="UP000199663"/>
    </source>
</evidence>
<keyword evidence="3" id="KW-1185">Reference proteome</keyword>
<organism evidence="2 3">
    <name type="scientific">Rhodonellum ikkaensis</name>
    <dbReference type="NCBI Taxonomy" id="336829"/>
    <lineage>
        <taxon>Bacteria</taxon>
        <taxon>Pseudomonadati</taxon>
        <taxon>Bacteroidota</taxon>
        <taxon>Cytophagia</taxon>
        <taxon>Cytophagales</taxon>
        <taxon>Cytophagaceae</taxon>
        <taxon>Rhodonellum</taxon>
    </lineage>
</organism>
<evidence type="ECO:0000259" key="1">
    <source>
        <dbReference type="Pfam" id="PF04542"/>
    </source>
</evidence>
<dbReference type="SUPFAM" id="SSF88946">
    <property type="entry name" value="Sigma2 domain of RNA polymerase sigma factors"/>
    <property type="match status" value="1"/>
</dbReference>
<feature type="domain" description="RNA polymerase sigma-70 region 2" evidence="1">
    <location>
        <begin position="13"/>
        <end position="63"/>
    </location>
</feature>